<dbReference type="Pfam" id="PF01571">
    <property type="entry name" value="GCV_T"/>
    <property type="match status" value="1"/>
</dbReference>
<sequence length="362" mass="40973">MIQELKRTLLYEEHLKLGAKIVPFAGWEMPVFYKGIIEEHLAVRNSAGIFDISHMGVIDISGKDALDFLLKVATNDTSKLPPFKSHYSLLCNESGGVIDDILVYNLKDYFRIIVNASNTDKVINLFKSQQELFKEVNIKLRNDISSISLQGPTAKSFVKDFPAEKNCIEEWKEILQYYKYEKEGILISRTGYTGEDGFEFFIENDPYKGRPEQIWEYFLDQGIRPCGLGARDTLRLEAGLPLYGHEYNETITPLEVGYGWAVNFDNHNFIGKEALLKQKQEGIKKKLVGLKFHDKVIPRQGIKIYSGDQEIGRVTSGTFSPSLGIPVALGFVKSELANIGNIVEVEIRNKKIQAVVSLKKLV</sequence>
<comment type="similarity">
    <text evidence="1 7">Belongs to the GcvT family.</text>
</comment>
<comment type="catalytic activity">
    <reaction evidence="6 7">
        <text>N(6)-[(R)-S(8)-aminomethyldihydrolipoyl]-L-lysyl-[protein] + (6S)-5,6,7,8-tetrahydrofolate = N(6)-[(R)-dihydrolipoyl]-L-lysyl-[protein] + (6R)-5,10-methylene-5,6,7,8-tetrahydrofolate + NH4(+)</text>
        <dbReference type="Rhea" id="RHEA:16945"/>
        <dbReference type="Rhea" id="RHEA-COMP:10475"/>
        <dbReference type="Rhea" id="RHEA-COMP:10492"/>
        <dbReference type="ChEBI" id="CHEBI:15636"/>
        <dbReference type="ChEBI" id="CHEBI:28938"/>
        <dbReference type="ChEBI" id="CHEBI:57453"/>
        <dbReference type="ChEBI" id="CHEBI:83100"/>
        <dbReference type="ChEBI" id="CHEBI:83143"/>
        <dbReference type="EC" id="2.1.2.10"/>
    </reaction>
</comment>
<dbReference type="InterPro" id="IPR022903">
    <property type="entry name" value="GcvT_bac"/>
</dbReference>
<dbReference type="GO" id="GO:0005960">
    <property type="term" value="C:glycine cleavage complex"/>
    <property type="evidence" value="ECO:0007669"/>
    <property type="project" value="InterPro"/>
</dbReference>
<evidence type="ECO:0000259" key="9">
    <source>
        <dbReference type="Pfam" id="PF01571"/>
    </source>
</evidence>
<evidence type="ECO:0000256" key="2">
    <source>
        <dbReference type="ARBA" id="ARBA00012616"/>
    </source>
</evidence>
<evidence type="ECO:0000259" key="10">
    <source>
        <dbReference type="Pfam" id="PF08669"/>
    </source>
</evidence>
<dbReference type="InterPro" id="IPR006223">
    <property type="entry name" value="GcvT"/>
</dbReference>
<dbReference type="InterPro" id="IPR006222">
    <property type="entry name" value="GCVT_N"/>
</dbReference>
<comment type="subunit">
    <text evidence="7">The glycine cleavage system is composed of four proteins: P, T, L and H.</text>
</comment>
<dbReference type="FunFam" id="4.10.1250.10:FF:000001">
    <property type="entry name" value="Aminomethyltransferase"/>
    <property type="match status" value="1"/>
</dbReference>
<accession>A0A1F4S0M7</accession>
<dbReference type="InterPro" id="IPR027266">
    <property type="entry name" value="TrmE/GcvT-like"/>
</dbReference>
<feature type="domain" description="Aminomethyltransferase C-terminal" evidence="10">
    <location>
        <begin position="285"/>
        <end position="360"/>
    </location>
</feature>
<keyword evidence="3 7" id="KW-0032">Aminotransferase</keyword>
<dbReference type="InterPro" id="IPR029043">
    <property type="entry name" value="GcvT/YgfZ_C"/>
</dbReference>
<dbReference type="FunFam" id="2.40.30.110:FF:000003">
    <property type="entry name" value="Aminomethyltransferase"/>
    <property type="match status" value="1"/>
</dbReference>
<keyword evidence="4 7" id="KW-0808">Transferase</keyword>
<comment type="caution">
    <text evidence="11">The sequence shown here is derived from an EMBL/GenBank/DDBJ whole genome shotgun (WGS) entry which is preliminary data.</text>
</comment>
<dbReference type="GO" id="GO:0004047">
    <property type="term" value="F:aminomethyltransferase activity"/>
    <property type="evidence" value="ECO:0007669"/>
    <property type="project" value="UniProtKB-UniRule"/>
</dbReference>
<dbReference type="Proteomes" id="UP000177905">
    <property type="component" value="Unassembled WGS sequence"/>
</dbReference>
<protein>
    <recommendedName>
        <fullName evidence="2 7">Aminomethyltransferase</fullName>
        <ecNumber evidence="2 7">2.1.2.10</ecNumber>
    </recommendedName>
    <alternativeName>
        <fullName evidence="5 7">Glycine cleavage system T protein</fullName>
    </alternativeName>
</protein>
<dbReference type="Pfam" id="PF08669">
    <property type="entry name" value="GCV_T_C"/>
    <property type="match status" value="1"/>
</dbReference>
<evidence type="ECO:0000256" key="7">
    <source>
        <dbReference type="HAMAP-Rule" id="MF_00259"/>
    </source>
</evidence>
<comment type="function">
    <text evidence="7">The glycine cleavage system catalyzes the degradation of glycine.</text>
</comment>
<dbReference type="SUPFAM" id="SSF101790">
    <property type="entry name" value="Aminomethyltransferase beta-barrel domain"/>
    <property type="match status" value="1"/>
</dbReference>
<dbReference type="PIRSF" id="PIRSF006487">
    <property type="entry name" value="GcvT"/>
    <property type="match status" value="1"/>
</dbReference>
<dbReference type="SUPFAM" id="SSF103025">
    <property type="entry name" value="Folate-binding domain"/>
    <property type="match status" value="1"/>
</dbReference>
<dbReference type="HAMAP" id="MF_00259">
    <property type="entry name" value="GcvT"/>
    <property type="match status" value="1"/>
</dbReference>
<organism evidence="11 12">
    <name type="scientific">candidate division WOR-1 bacterium RIFOXYB2_FULL_36_35</name>
    <dbReference type="NCBI Taxonomy" id="1802578"/>
    <lineage>
        <taxon>Bacteria</taxon>
        <taxon>Bacillati</taxon>
        <taxon>Saganbacteria</taxon>
    </lineage>
</organism>
<name>A0A1F4S0M7_UNCSA</name>
<dbReference type="InterPro" id="IPR013977">
    <property type="entry name" value="GcvT_C"/>
</dbReference>
<dbReference type="AlphaFoldDB" id="A0A1F4S0M7"/>
<dbReference type="Gene3D" id="4.10.1250.10">
    <property type="entry name" value="Aminomethyltransferase fragment"/>
    <property type="match status" value="1"/>
</dbReference>
<dbReference type="Gene3D" id="2.40.30.110">
    <property type="entry name" value="Aminomethyltransferase beta-barrel domains"/>
    <property type="match status" value="1"/>
</dbReference>
<dbReference type="PANTHER" id="PTHR43757">
    <property type="entry name" value="AMINOMETHYLTRANSFERASE"/>
    <property type="match status" value="1"/>
</dbReference>
<dbReference type="PANTHER" id="PTHR43757:SF2">
    <property type="entry name" value="AMINOMETHYLTRANSFERASE, MITOCHONDRIAL"/>
    <property type="match status" value="1"/>
</dbReference>
<dbReference type="EC" id="2.1.2.10" evidence="2 7"/>
<dbReference type="Gene3D" id="3.30.70.1400">
    <property type="entry name" value="Aminomethyltransferase beta-barrel domains"/>
    <property type="match status" value="1"/>
</dbReference>
<evidence type="ECO:0000256" key="6">
    <source>
        <dbReference type="ARBA" id="ARBA00047665"/>
    </source>
</evidence>
<evidence type="ECO:0000256" key="8">
    <source>
        <dbReference type="PIRSR" id="PIRSR006487-1"/>
    </source>
</evidence>
<proteinExistence type="inferred from homology"/>
<dbReference type="NCBIfam" id="TIGR00528">
    <property type="entry name" value="gcvT"/>
    <property type="match status" value="1"/>
</dbReference>
<dbReference type="NCBIfam" id="NF001567">
    <property type="entry name" value="PRK00389.1"/>
    <property type="match status" value="1"/>
</dbReference>
<dbReference type="InterPro" id="IPR028896">
    <property type="entry name" value="GcvT/YgfZ/DmdA"/>
</dbReference>
<reference evidence="11 12" key="1">
    <citation type="journal article" date="2016" name="Nat. Commun.">
        <title>Thousands of microbial genomes shed light on interconnected biogeochemical processes in an aquifer system.</title>
        <authorList>
            <person name="Anantharaman K."/>
            <person name="Brown C.T."/>
            <person name="Hug L.A."/>
            <person name="Sharon I."/>
            <person name="Castelle C.J."/>
            <person name="Probst A.J."/>
            <person name="Thomas B.C."/>
            <person name="Singh A."/>
            <person name="Wilkins M.J."/>
            <person name="Karaoz U."/>
            <person name="Brodie E.L."/>
            <person name="Williams K.H."/>
            <person name="Hubbard S.S."/>
            <person name="Banfield J.F."/>
        </authorList>
    </citation>
    <scope>NUCLEOTIDE SEQUENCE [LARGE SCALE GENOMIC DNA]</scope>
</reference>
<dbReference type="FunFam" id="3.30.70.1400:FF:000001">
    <property type="entry name" value="Aminomethyltransferase"/>
    <property type="match status" value="1"/>
</dbReference>
<evidence type="ECO:0000256" key="3">
    <source>
        <dbReference type="ARBA" id="ARBA00022576"/>
    </source>
</evidence>
<evidence type="ECO:0000313" key="12">
    <source>
        <dbReference type="Proteomes" id="UP000177905"/>
    </source>
</evidence>
<feature type="domain" description="GCVT N-terminal" evidence="9">
    <location>
        <begin position="10"/>
        <end position="265"/>
    </location>
</feature>
<dbReference type="GO" id="GO:0019464">
    <property type="term" value="P:glycine decarboxylation via glycine cleavage system"/>
    <property type="evidence" value="ECO:0007669"/>
    <property type="project" value="UniProtKB-UniRule"/>
</dbReference>
<gene>
    <name evidence="7" type="primary">gcvT</name>
    <name evidence="11" type="ORF">A2290_08160</name>
</gene>
<feature type="binding site" evidence="8">
    <location>
        <position position="199"/>
    </location>
    <ligand>
        <name>substrate</name>
    </ligand>
</feature>
<dbReference type="GO" id="GO:0008483">
    <property type="term" value="F:transaminase activity"/>
    <property type="evidence" value="ECO:0007669"/>
    <property type="project" value="UniProtKB-KW"/>
</dbReference>
<dbReference type="Gene3D" id="3.30.1360.120">
    <property type="entry name" value="Probable tRNA modification gtpase trme, domain 1"/>
    <property type="match status" value="1"/>
</dbReference>
<evidence type="ECO:0000256" key="4">
    <source>
        <dbReference type="ARBA" id="ARBA00022679"/>
    </source>
</evidence>
<dbReference type="EMBL" id="MEUA01000059">
    <property type="protein sequence ID" value="OGC13293.1"/>
    <property type="molecule type" value="Genomic_DNA"/>
</dbReference>
<evidence type="ECO:0000256" key="5">
    <source>
        <dbReference type="ARBA" id="ARBA00031395"/>
    </source>
</evidence>
<evidence type="ECO:0000256" key="1">
    <source>
        <dbReference type="ARBA" id="ARBA00008609"/>
    </source>
</evidence>
<evidence type="ECO:0000313" key="11">
    <source>
        <dbReference type="EMBL" id="OGC13293.1"/>
    </source>
</evidence>